<keyword evidence="1" id="KW-0472">Membrane</keyword>
<comment type="caution">
    <text evidence="3">The sequence shown here is derived from an EMBL/GenBank/DDBJ whole genome shotgun (WGS) entry which is preliminary data.</text>
</comment>
<proteinExistence type="predicted"/>
<keyword evidence="1" id="KW-1133">Transmembrane helix</keyword>
<reference evidence="3 4" key="1">
    <citation type="journal article" date="2016" name="Nat. Commun.">
        <title>Thousands of microbial genomes shed light on interconnected biogeochemical processes in an aquifer system.</title>
        <authorList>
            <person name="Anantharaman K."/>
            <person name="Brown C.T."/>
            <person name="Hug L.A."/>
            <person name="Sharon I."/>
            <person name="Castelle C.J."/>
            <person name="Probst A.J."/>
            <person name="Thomas B.C."/>
            <person name="Singh A."/>
            <person name="Wilkins M.J."/>
            <person name="Karaoz U."/>
            <person name="Brodie E.L."/>
            <person name="Williams K.H."/>
            <person name="Hubbard S.S."/>
            <person name="Banfield J.F."/>
        </authorList>
    </citation>
    <scope>NUCLEOTIDE SEQUENCE [LARGE SCALE GENOMIC DNA]</scope>
</reference>
<evidence type="ECO:0000313" key="4">
    <source>
        <dbReference type="Proteomes" id="UP000176997"/>
    </source>
</evidence>
<keyword evidence="1" id="KW-0812">Transmembrane</keyword>
<accession>A0A1G2SA07</accession>
<dbReference type="Proteomes" id="UP000176997">
    <property type="component" value="Unassembled WGS sequence"/>
</dbReference>
<dbReference type="AlphaFoldDB" id="A0A1G2SA07"/>
<organism evidence="3 4">
    <name type="scientific">Candidatus Yonathbacteria bacterium RIFCSPHIGHO2_01_FULL_51_10</name>
    <dbReference type="NCBI Taxonomy" id="1802723"/>
    <lineage>
        <taxon>Bacteria</taxon>
        <taxon>Candidatus Yonathiibacteriota</taxon>
    </lineage>
</organism>
<dbReference type="STRING" id="1802723.A2675_03365"/>
<evidence type="ECO:0000259" key="2">
    <source>
        <dbReference type="Pfam" id="PF18893"/>
    </source>
</evidence>
<evidence type="ECO:0000313" key="3">
    <source>
        <dbReference type="EMBL" id="OHA81548.1"/>
    </source>
</evidence>
<feature type="domain" description="DUF5652" evidence="2">
    <location>
        <begin position="9"/>
        <end position="59"/>
    </location>
</feature>
<feature type="transmembrane region" description="Helical" evidence="1">
    <location>
        <begin position="6"/>
        <end position="24"/>
    </location>
</feature>
<sequence length="73" mass="8430">MGSFASFGGLLMIVLVWSLFWKGLALWHSSRRGEPWWFIAMLLINTAGILELVYLFGFASLKFDELFKITEKK</sequence>
<dbReference type="InterPro" id="IPR043712">
    <property type="entry name" value="DUF5652"/>
</dbReference>
<gene>
    <name evidence="3" type="ORF">A2675_03365</name>
</gene>
<feature type="transmembrane region" description="Helical" evidence="1">
    <location>
        <begin position="36"/>
        <end position="57"/>
    </location>
</feature>
<dbReference type="Pfam" id="PF18893">
    <property type="entry name" value="DUF5652"/>
    <property type="match status" value="1"/>
</dbReference>
<protein>
    <recommendedName>
        <fullName evidence="2">DUF5652 domain-containing protein</fullName>
    </recommendedName>
</protein>
<dbReference type="EMBL" id="MHUS01000010">
    <property type="protein sequence ID" value="OHA81548.1"/>
    <property type="molecule type" value="Genomic_DNA"/>
</dbReference>
<name>A0A1G2SA07_9BACT</name>
<evidence type="ECO:0000256" key="1">
    <source>
        <dbReference type="SAM" id="Phobius"/>
    </source>
</evidence>